<gene>
    <name evidence="1" type="ORF">C8N46_104321</name>
</gene>
<protein>
    <submittedName>
        <fullName evidence="1">Uncharacterized protein</fullName>
    </submittedName>
</protein>
<proteinExistence type="predicted"/>
<organism evidence="1 2">
    <name type="scientific">Kordia periserrulae</name>
    <dbReference type="NCBI Taxonomy" id="701523"/>
    <lineage>
        <taxon>Bacteria</taxon>
        <taxon>Pseudomonadati</taxon>
        <taxon>Bacteroidota</taxon>
        <taxon>Flavobacteriia</taxon>
        <taxon>Flavobacteriales</taxon>
        <taxon>Flavobacteriaceae</taxon>
        <taxon>Kordia</taxon>
    </lineage>
</organism>
<dbReference type="EMBL" id="QBKT01000004">
    <property type="protein sequence ID" value="PTX61677.1"/>
    <property type="molecule type" value="Genomic_DNA"/>
</dbReference>
<keyword evidence="2" id="KW-1185">Reference proteome</keyword>
<comment type="caution">
    <text evidence="1">The sequence shown here is derived from an EMBL/GenBank/DDBJ whole genome shotgun (WGS) entry which is preliminary data.</text>
</comment>
<dbReference type="Proteomes" id="UP000244090">
    <property type="component" value="Unassembled WGS sequence"/>
</dbReference>
<reference evidence="1 2" key="1">
    <citation type="submission" date="2018-04" db="EMBL/GenBank/DDBJ databases">
        <title>Genomic Encyclopedia of Archaeal and Bacterial Type Strains, Phase II (KMG-II): from individual species to whole genera.</title>
        <authorList>
            <person name="Goeker M."/>
        </authorList>
    </citation>
    <scope>NUCLEOTIDE SEQUENCE [LARGE SCALE GENOMIC DNA]</scope>
    <source>
        <strain evidence="1 2">DSM 25731</strain>
    </source>
</reference>
<name>A0A2T6C0B1_9FLAO</name>
<dbReference type="RefSeq" id="WP_108114890.1">
    <property type="nucleotide sequence ID" value="NZ_QBKT01000004.1"/>
</dbReference>
<evidence type="ECO:0000313" key="2">
    <source>
        <dbReference type="Proteomes" id="UP000244090"/>
    </source>
</evidence>
<sequence length="95" mass="11028">MIALINQIYEIKRKSTEHKFDVVTRNLDRIFHELTEMGYRVEVPLHETYSETNTAIEASLLYEQAKTIVKVLKPIIYKKEGDSYSLQQKGIVIVG</sequence>
<dbReference type="OrthoDB" id="961030at2"/>
<evidence type="ECO:0000313" key="1">
    <source>
        <dbReference type="EMBL" id="PTX61677.1"/>
    </source>
</evidence>
<accession>A0A2T6C0B1</accession>
<dbReference type="AlphaFoldDB" id="A0A2T6C0B1"/>